<dbReference type="KEGG" id="ble:BleG1_1853"/>
<dbReference type="HOGENOM" id="CLU_027800_0_0_9"/>
<sequence length="668" mass="72670">MRYQKEFFATAMLSFMVLSLQQPALAEGPNDPAPVLQPNQPNGKTVLFDNSHGQTAGQSDWVIDGAFSDFADALVEEGYLVKEHRGTEPLSLDDLNDVDVFVIPEAQIPFKAIEQDAIASFAENGGGVFFIADHYNADRNLNRWDSNEIMNGWRRGAYEEPTKGMSAGEIEAMEGVTSSDWLSDEFGVRFRFNAIDNTAGDIIVPVEESFGITEGIQEVSIHAGSTMAIMNEDIAKGIVYLPDGLTEQANSWGPAVDQGVYFGGGIEEGPFVAIGKKGDGKSAFIGDSSPVEDSTPKYRNEEHGGVKRTYDGFIDRDNGPLLVNVIHWLAEQEDYHTFAEIDLPLDEPSPILEMETPEHSTEPQVEPWRAPQTGYLWYDRTTFANGSYGSDVAPPIDISYQLETPAVLPADGTPFQVRITLTNMQPNQVITNADMQVYLQGGTAVSQIQRADGSWPNGYGYQSVGTLRADGTGKTEMDVTMRLGNGVTEGPANIRLRVGAGNNVVTKAVTIGSGEEEEQPPVEEAAFTLSYPNPMPLDGSTFPVEVVLTGLTPGQTISNAQLQVYIAGGQSISQIQRADGSWPTNYGYFNVGDVTANQQGRGSKTVNMRLNETVQANLGSIRLRLGSGNNVLTETVTLQTVQQTSFLAPRFHQYVDHYQSVDENTSSS</sequence>
<evidence type="ECO:0000256" key="1">
    <source>
        <dbReference type="SAM" id="SignalP"/>
    </source>
</evidence>
<dbReference type="PANTHER" id="PTHR12969">
    <property type="entry name" value="NGD5/OSM-6/IFT52"/>
    <property type="match status" value="1"/>
</dbReference>
<dbReference type="STRING" id="1246626.BleG1_1853"/>
<dbReference type="Proteomes" id="UP000027142">
    <property type="component" value="Chromosome"/>
</dbReference>
<protein>
    <recommendedName>
        <fullName evidence="4">DNA-binding protein</fullName>
    </recommendedName>
</protein>
<feature type="chain" id="PRO_5001584031" description="DNA-binding protein" evidence="1">
    <location>
        <begin position="27"/>
        <end position="668"/>
    </location>
</feature>
<dbReference type="RefSeq" id="WP_148305171.1">
    <property type="nucleotide sequence ID" value="NZ_CP003923.1"/>
</dbReference>
<keyword evidence="1" id="KW-0732">Signal</keyword>
<feature type="signal peptide" evidence="1">
    <location>
        <begin position="1"/>
        <end position="26"/>
    </location>
</feature>
<dbReference type="PANTHER" id="PTHR12969:SF7">
    <property type="entry name" value="INTRAFLAGELLAR TRANSPORT PROTEIN 52 HOMOLOG"/>
    <property type="match status" value="1"/>
</dbReference>
<dbReference type="OrthoDB" id="9801679at2"/>
<evidence type="ECO:0000313" key="3">
    <source>
        <dbReference type="Proteomes" id="UP000027142"/>
    </source>
</evidence>
<evidence type="ECO:0000313" key="2">
    <source>
        <dbReference type="EMBL" id="AIC94431.1"/>
    </source>
</evidence>
<dbReference type="EMBL" id="CP003923">
    <property type="protein sequence ID" value="AIC94431.1"/>
    <property type="molecule type" value="Genomic_DNA"/>
</dbReference>
<dbReference type="InterPro" id="IPR029062">
    <property type="entry name" value="Class_I_gatase-like"/>
</dbReference>
<dbReference type="eggNOG" id="COG4085">
    <property type="taxonomic scope" value="Bacteria"/>
</dbReference>
<reference evidence="2 3" key="1">
    <citation type="journal article" date="2014" name="Gene">
        <title>A comparative genomic analysis of the alkalitolerant soil bacterium Bacillus lehensis G1.</title>
        <authorList>
            <person name="Noor Y.M."/>
            <person name="Samsulrizal N.H."/>
            <person name="Jema'on N.A."/>
            <person name="Low K.O."/>
            <person name="Ramli A.N."/>
            <person name="Alias N.I."/>
            <person name="Damis S.I."/>
            <person name="Fuzi S.F."/>
            <person name="Isa M.N."/>
            <person name="Murad A.M."/>
            <person name="Raih M.F."/>
            <person name="Bakar F.D."/>
            <person name="Najimudin N."/>
            <person name="Mahadi N.M."/>
            <person name="Illias R.M."/>
        </authorList>
    </citation>
    <scope>NUCLEOTIDE SEQUENCE [LARGE SCALE GENOMIC DNA]</scope>
    <source>
        <strain evidence="2 3">G1</strain>
    </source>
</reference>
<dbReference type="InterPro" id="IPR039975">
    <property type="entry name" value="IFT52"/>
</dbReference>
<evidence type="ECO:0008006" key="4">
    <source>
        <dbReference type="Google" id="ProtNLM"/>
    </source>
</evidence>
<name>A0A060LT55_9BACI</name>
<gene>
    <name evidence="2" type="ORF">BleG1_1853</name>
</gene>
<dbReference type="PATRIC" id="fig|1246626.3.peg.1848"/>
<organism evidence="2 3">
    <name type="scientific">Shouchella lehensis G1</name>
    <dbReference type="NCBI Taxonomy" id="1246626"/>
    <lineage>
        <taxon>Bacteria</taxon>
        <taxon>Bacillati</taxon>
        <taxon>Bacillota</taxon>
        <taxon>Bacilli</taxon>
        <taxon>Bacillales</taxon>
        <taxon>Bacillaceae</taxon>
        <taxon>Shouchella</taxon>
    </lineage>
</organism>
<dbReference type="SUPFAM" id="SSF52317">
    <property type="entry name" value="Class I glutamine amidotransferase-like"/>
    <property type="match status" value="1"/>
</dbReference>
<accession>A0A060LT55</accession>
<dbReference type="AlphaFoldDB" id="A0A060LT55"/>
<keyword evidence="3" id="KW-1185">Reference proteome</keyword>
<proteinExistence type="predicted"/>